<evidence type="ECO:0000313" key="1">
    <source>
        <dbReference type="EMBL" id="JAH61077.1"/>
    </source>
</evidence>
<reference evidence="1" key="2">
    <citation type="journal article" date="2015" name="Fish Shellfish Immunol.">
        <title>Early steps in the European eel (Anguilla anguilla)-Vibrio vulnificus interaction in the gills: Role of the RtxA13 toxin.</title>
        <authorList>
            <person name="Callol A."/>
            <person name="Pajuelo D."/>
            <person name="Ebbesson L."/>
            <person name="Teles M."/>
            <person name="MacKenzie S."/>
            <person name="Amaro C."/>
        </authorList>
    </citation>
    <scope>NUCLEOTIDE SEQUENCE</scope>
</reference>
<protein>
    <submittedName>
        <fullName evidence="1">Uncharacterized protein</fullName>
    </submittedName>
</protein>
<dbReference type="EMBL" id="GBXM01047500">
    <property type="protein sequence ID" value="JAH61077.1"/>
    <property type="molecule type" value="Transcribed_RNA"/>
</dbReference>
<organism evidence="1">
    <name type="scientific">Anguilla anguilla</name>
    <name type="common">European freshwater eel</name>
    <name type="synonym">Muraena anguilla</name>
    <dbReference type="NCBI Taxonomy" id="7936"/>
    <lineage>
        <taxon>Eukaryota</taxon>
        <taxon>Metazoa</taxon>
        <taxon>Chordata</taxon>
        <taxon>Craniata</taxon>
        <taxon>Vertebrata</taxon>
        <taxon>Euteleostomi</taxon>
        <taxon>Actinopterygii</taxon>
        <taxon>Neopterygii</taxon>
        <taxon>Teleostei</taxon>
        <taxon>Anguilliformes</taxon>
        <taxon>Anguillidae</taxon>
        <taxon>Anguilla</taxon>
    </lineage>
</organism>
<name>A0A0E9U5Q5_ANGAN</name>
<dbReference type="AlphaFoldDB" id="A0A0E9U5Q5"/>
<accession>A0A0E9U5Q5</accession>
<reference evidence="1" key="1">
    <citation type="submission" date="2014-11" db="EMBL/GenBank/DDBJ databases">
        <authorList>
            <person name="Amaro Gonzalez C."/>
        </authorList>
    </citation>
    <scope>NUCLEOTIDE SEQUENCE</scope>
</reference>
<sequence>MTHWIVVSIWAFIKYYFTSTILYS</sequence>
<proteinExistence type="predicted"/>